<accession>F3ZUQ6</accession>
<feature type="domain" description="Metallo-beta-lactamase" evidence="1">
    <location>
        <begin position="35"/>
        <end position="223"/>
    </location>
</feature>
<dbReference type="InterPro" id="IPR001279">
    <property type="entry name" value="Metallo-B-lactamas"/>
</dbReference>
<evidence type="ECO:0000313" key="3">
    <source>
        <dbReference type="Proteomes" id="UP000018439"/>
    </source>
</evidence>
<dbReference type="PANTHER" id="PTHR42663">
    <property type="entry name" value="HYDROLASE C777.06C-RELATED-RELATED"/>
    <property type="match status" value="1"/>
</dbReference>
<keyword evidence="3" id="KW-1185">Reference proteome</keyword>
<dbReference type="InterPro" id="IPR036866">
    <property type="entry name" value="RibonucZ/Hydroxyglut_hydro"/>
</dbReference>
<dbReference type="Proteomes" id="UP000018439">
    <property type="component" value="Chromosome"/>
</dbReference>
<dbReference type="Gene3D" id="3.60.15.10">
    <property type="entry name" value="Ribonuclease Z/Hydroxyacylglutathione hydrolase-like"/>
    <property type="match status" value="1"/>
</dbReference>
<reference evidence="2 3" key="1">
    <citation type="journal article" date="2011" name="Stand. Genomic Sci.">
        <title>Non-contiguous finished genome sequence of Bacteroides coprosuis type strain (PC139).</title>
        <authorList>
            <person name="Land M."/>
            <person name="Held B."/>
            <person name="Gronow S."/>
            <person name="Abt B."/>
            <person name="Lucas S."/>
            <person name="Del Rio T.G."/>
            <person name="Nolan M."/>
            <person name="Tice H."/>
            <person name="Cheng J.F."/>
            <person name="Pitluck S."/>
            <person name="Liolios K."/>
            <person name="Pagani I."/>
            <person name="Ivanova N."/>
            <person name="Mavromatis K."/>
            <person name="Mikhailova N."/>
            <person name="Pati A."/>
            <person name="Tapia R."/>
            <person name="Han C."/>
            <person name="Goodwin L."/>
            <person name="Chen A."/>
            <person name="Palaniappan K."/>
            <person name="Hauser L."/>
            <person name="Brambilla E.M."/>
            <person name="Rohde M."/>
            <person name="Goker M."/>
            <person name="Detter J.C."/>
            <person name="Woyke T."/>
            <person name="Bristow J."/>
            <person name="Eisen J.A."/>
            <person name="Markowitz V."/>
            <person name="Hugenholtz P."/>
            <person name="Kyrpides N.C."/>
            <person name="Klenk H.P."/>
            <person name="Lapidus A."/>
        </authorList>
    </citation>
    <scope>NUCLEOTIDE SEQUENCE [LARGE SCALE GENOMIC DNA]</scope>
    <source>
        <strain evidence="2 3">DSM 18011</strain>
    </source>
</reference>
<evidence type="ECO:0000313" key="2">
    <source>
        <dbReference type="EMBL" id="EGJ71221.1"/>
    </source>
</evidence>
<organism evidence="2 3">
    <name type="scientific">Bacteroides coprosuis DSM 18011</name>
    <dbReference type="NCBI Taxonomy" id="679937"/>
    <lineage>
        <taxon>Bacteria</taxon>
        <taxon>Pseudomonadati</taxon>
        <taxon>Bacteroidota</taxon>
        <taxon>Bacteroidia</taxon>
        <taxon>Bacteroidales</taxon>
        <taxon>Bacteroidaceae</taxon>
        <taxon>Bacteroides</taxon>
    </lineage>
</organism>
<proteinExistence type="predicted"/>
<evidence type="ECO:0000259" key="1">
    <source>
        <dbReference type="SMART" id="SM00849"/>
    </source>
</evidence>
<dbReference type="SUPFAM" id="SSF56281">
    <property type="entry name" value="Metallo-hydrolase/oxidoreductase"/>
    <property type="match status" value="1"/>
</dbReference>
<name>F3ZUQ6_9BACE</name>
<dbReference type="eggNOG" id="COG1235">
    <property type="taxonomic scope" value="Bacteria"/>
</dbReference>
<dbReference type="STRING" id="679937.Bcop_1014"/>
<dbReference type="AlphaFoldDB" id="F3ZUQ6"/>
<dbReference type="OrthoDB" id="9781189at2"/>
<dbReference type="Pfam" id="PF12706">
    <property type="entry name" value="Lactamase_B_2"/>
    <property type="match status" value="1"/>
</dbReference>
<gene>
    <name evidence="2" type="ORF">Bcop_1014</name>
</gene>
<dbReference type="EMBL" id="CM001167">
    <property type="protein sequence ID" value="EGJ71221.1"/>
    <property type="molecule type" value="Genomic_DNA"/>
</dbReference>
<dbReference type="CDD" id="cd16279">
    <property type="entry name" value="metallo-hydrolase-like_MBL-fold"/>
    <property type="match status" value="1"/>
</dbReference>
<sequence length="253" mass="28902">MVKVRILGSGTSTGVPTIGCNCEVCHSKDPRDVRLRTSVLYEEEGVRILLDCGPDFRTQILPLPFDPIHAVLISHEHFDHVAGIDDLRAFSHFKELPVYANHITVEHLKQRMPYCFIDKSYPGIPQLALRTLQPGQHFQVQGIEIIPFTVIHGKLPILGYRIGKMAYITDMLYMPEESYQHLHDLDVLIINALRIKPHRTHQSLSEAIEVAKRINAKRTYFIHMSHDIGLQAVTEKKLPDTQFFAFDGLEITF</sequence>
<dbReference type="PANTHER" id="PTHR42663:SF6">
    <property type="entry name" value="HYDROLASE C777.06C-RELATED"/>
    <property type="match status" value="1"/>
</dbReference>
<dbReference type="HOGENOM" id="CLU_044538_2_1_10"/>
<dbReference type="SMART" id="SM00849">
    <property type="entry name" value="Lactamase_B"/>
    <property type="match status" value="1"/>
</dbReference>
<protein>
    <submittedName>
        <fullName evidence="2">Beta-lactamase domain protein</fullName>
    </submittedName>
</protein>